<comment type="caution">
    <text evidence="1">The sequence shown here is derived from an EMBL/GenBank/DDBJ whole genome shotgun (WGS) entry which is preliminary data.</text>
</comment>
<evidence type="ECO:0000313" key="1">
    <source>
        <dbReference type="EMBL" id="KAB1215700.1"/>
    </source>
</evidence>
<proteinExistence type="predicted"/>
<protein>
    <submittedName>
        <fullName evidence="1">Uncharacterized protein</fullName>
    </submittedName>
</protein>
<organism evidence="1 2">
    <name type="scientific">Morella rubra</name>
    <name type="common">Chinese bayberry</name>
    <dbReference type="NCBI Taxonomy" id="262757"/>
    <lineage>
        <taxon>Eukaryota</taxon>
        <taxon>Viridiplantae</taxon>
        <taxon>Streptophyta</taxon>
        <taxon>Embryophyta</taxon>
        <taxon>Tracheophyta</taxon>
        <taxon>Spermatophyta</taxon>
        <taxon>Magnoliopsida</taxon>
        <taxon>eudicotyledons</taxon>
        <taxon>Gunneridae</taxon>
        <taxon>Pentapetalae</taxon>
        <taxon>rosids</taxon>
        <taxon>fabids</taxon>
        <taxon>Fagales</taxon>
        <taxon>Myricaceae</taxon>
        <taxon>Morella</taxon>
    </lineage>
</organism>
<dbReference type="EMBL" id="RXIC02000022">
    <property type="protein sequence ID" value="KAB1215700.1"/>
    <property type="molecule type" value="Genomic_DNA"/>
</dbReference>
<name>A0A6A1VYP0_9ROSI</name>
<accession>A0A6A1VYP0</accession>
<dbReference type="AlphaFoldDB" id="A0A6A1VYP0"/>
<reference evidence="1 2" key="1">
    <citation type="journal article" date="2019" name="Plant Biotechnol. J.">
        <title>The red bayberry genome and genetic basis of sex determination.</title>
        <authorList>
            <person name="Jia H.M."/>
            <person name="Jia H.J."/>
            <person name="Cai Q.L."/>
            <person name="Wang Y."/>
            <person name="Zhao H.B."/>
            <person name="Yang W.F."/>
            <person name="Wang G.Y."/>
            <person name="Li Y.H."/>
            <person name="Zhan D.L."/>
            <person name="Shen Y.T."/>
            <person name="Niu Q.F."/>
            <person name="Chang L."/>
            <person name="Qiu J."/>
            <person name="Zhao L."/>
            <person name="Xie H.B."/>
            <person name="Fu W.Y."/>
            <person name="Jin J."/>
            <person name="Li X.W."/>
            <person name="Jiao Y."/>
            <person name="Zhou C.C."/>
            <person name="Tu T."/>
            <person name="Chai C.Y."/>
            <person name="Gao J.L."/>
            <person name="Fan L.J."/>
            <person name="van de Weg E."/>
            <person name="Wang J.Y."/>
            <person name="Gao Z.S."/>
        </authorList>
    </citation>
    <scope>NUCLEOTIDE SEQUENCE [LARGE SCALE GENOMIC DNA]</scope>
    <source>
        <tissue evidence="1">Leaves</tissue>
    </source>
</reference>
<evidence type="ECO:0000313" key="2">
    <source>
        <dbReference type="Proteomes" id="UP000516437"/>
    </source>
</evidence>
<dbReference type="Proteomes" id="UP000516437">
    <property type="component" value="Chromosome 4"/>
</dbReference>
<gene>
    <name evidence="1" type="ORF">CJ030_MR4G009208</name>
</gene>
<keyword evidence="2" id="KW-1185">Reference proteome</keyword>
<sequence>MAKKMRADFVTDRPGQPSHAFPKCMPSVMSMDMKVHSFSEVSGRFYKHLVRVSCFATELLDLVPGRGRQPGSAVILQVHPFEGQLVRGCAVEFSRHQLELFPIVGVAFRHIAGNDDENIEGEVLSRLFSFLLGPMDPLITPINGMLTRQHPYSILSSGAAVTND</sequence>